<dbReference type="Proteomes" id="UP001060368">
    <property type="component" value="Chromosome"/>
</dbReference>
<reference evidence="3" key="1">
    <citation type="submission" date="2022-04" db="EMBL/GenBank/DDBJ databases">
        <title>Complete genome of Methanoplanus endosymbiosus DSM 3599.</title>
        <authorList>
            <person name="Chen S.-C."/>
            <person name="You Y.-T."/>
            <person name="Zhou Y.-Z."/>
            <person name="Lai M.-C."/>
        </authorList>
    </citation>
    <scope>NUCLEOTIDE SEQUENCE</scope>
    <source>
        <strain evidence="3">DSM 3599</strain>
    </source>
</reference>
<feature type="domain" description="Apea-like HEPN" evidence="1">
    <location>
        <begin position="310"/>
        <end position="450"/>
    </location>
</feature>
<evidence type="ECO:0000259" key="1">
    <source>
        <dbReference type="Pfam" id="PF18739"/>
    </source>
</evidence>
<feature type="domain" description="ApeA N-terminal" evidence="2">
    <location>
        <begin position="7"/>
        <end position="280"/>
    </location>
</feature>
<evidence type="ECO:0000313" key="3">
    <source>
        <dbReference type="EMBL" id="UUX92959.1"/>
    </source>
</evidence>
<dbReference type="InterPro" id="IPR041229">
    <property type="entry name" value="HEPN_Apea"/>
</dbReference>
<evidence type="ECO:0000259" key="2">
    <source>
        <dbReference type="Pfam" id="PF18862"/>
    </source>
</evidence>
<dbReference type="GeneID" id="74306469"/>
<dbReference type="EMBL" id="CP096115">
    <property type="protein sequence ID" value="UUX92959.1"/>
    <property type="molecule type" value="Genomic_DNA"/>
</dbReference>
<organism evidence="3 4">
    <name type="scientific">Methanoplanus endosymbiosus</name>
    <dbReference type="NCBI Taxonomy" id="33865"/>
    <lineage>
        <taxon>Archaea</taxon>
        <taxon>Methanobacteriati</taxon>
        <taxon>Methanobacteriota</taxon>
        <taxon>Stenosarchaea group</taxon>
        <taxon>Methanomicrobia</taxon>
        <taxon>Methanomicrobiales</taxon>
        <taxon>Methanomicrobiaceae</taxon>
        <taxon>Methanoplanus</taxon>
    </lineage>
</organism>
<sequence length="469" mass="54379">MDETIKIEGNWQIRKSGGYDINRDFPGLLTVKPYDYAVLECSIFRSGADGIGADRVYSPDGSKYCIINRVPLISGRGINGSEITLVNNRMVYKERLHSFPGREDSDSNILFLPEIVIDGYNFKDNDEIKFCRVVLVPDDFVNWVGFGHFSGDGDNGIIIYSSRDFKIKIKVCGGESEYNLVIEYPEEKILTDIISDLQVIQNMITFFMNKPAFFISITGEHEKNPYLSDYAGEKIMSSCTIYFNNNRLTNRKFTDYSRYGSFLISFDELEDFSGDIIGRWREFCENYVSMVRLYFSVVFNPEMYTENVFLGFTECIEIYHRKNDYFKDYTTDPEEYKERTDAVKRLLGEKHIFTKKVRESIVNTLKFGNKPNLENRLNDICDHFGVYLEAHIPDFKEFSSAVSVNRNYIAHRDAKEDFSYAEGTELCGFVAKLEMVIYVIFLHECGFEPEFIKIALSRFMKRKALECFG</sequence>
<gene>
    <name evidence="3" type="ORF">L6E24_02200</name>
</gene>
<name>A0A9E7PMI8_9EURY</name>
<evidence type="ECO:0008006" key="5">
    <source>
        <dbReference type="Google" id="ProtNLM"/>
    </source>
</evidence>
<dbReference type="Pfam" id="PF18739">
    <property type="entry name" value="HEPN_Apea"/>
    <property type="match status" value="1"/>
</dbReference>
<protein>
    <recommendedName>
        <fullName evidence="5">ApeA N-terminal domain-containing protein</fullName>
    </recommendedName>
</protein>
<dbReference type="InterPro" id="IPR041223">
    <property type="entry name" value="ApeA_NTD"/>
</dbReference>
<keyword evidence="4" id="KW-1185">Reference proteome</keyword>
<proteinExistence type="predicted"/>
<dbReference type="KEGG" id="mend:L6E24_02200"/>
<dbReference type="RefSeq" id="WP_257743102.1">
    <property type="nucleotide sequence ID" value="NZ_CP096115.1"/>
</dbReference>
<dbReference type="Pfam" id="PF18862">
    <property type="entry name" value="ApeA_NTD1"/>
    <property type="match status" value="1"/>
</dbReference>
<evidence type="ECO:0000313" key="4">
    <source>
        <dbReference type="Proteomes" id="UP001060368"/>
    </source>
</evidence>
<accession>A0A9E7PMI8</accession>
<dbReference type="AlphaFoldDB" id="A0A9E7PMI8"/>